<feature type="region of interest" description="Disordered" evidence="8">
    <location>
        <begin position="1"/>
        <end position="24"/>
    </location>
</feature>
<dbReference type="PANTHER" id="PTHR30193:SF37">
    <property type="entry name" value="INNER MEMBRANE ABC TRANSPORTER PERMEASE PROTEIN YCJO"/>
    <property type="match status" value="1"/>
</dbReference>
<feature type="transmembrane region" description="Helical" evidence="7">
    <location>
        <begin position="277"/>
        <end position="301"/>
    </location>
</feature>
<comment type="subcellular location">
    <subcellularLocation>
        <location evidence="1 7">Cell membrane</location>
        <topology evidence="1 7">Multi-pass membrane protein</topology>
    </subcellularLocation>
</comment>
<keyword evidence="2 7" id="KW-0813">Transport</keyword>
<evidence type="ECO:0000256" key="5">
    <source>
        <dbReference type="ARBA" id="ARBA00022989"/>
    </source>
</evidence>
<dbReference type="PROSITE" id="PS50928">
    <property type="entry name" value="ABC_TM1"/>
    <property type="match status" value="1"/>
</dbReference>
<feature type="transmembrane region" description="Helical" evidence="7">
    <location>
        <begin position="34"/>
        <end position="61"/>
    </location>
</feature>
<keyword evidence="11" id="KW-1185">Reference proteome</keyword>
<reference evidence="10 11" key="1">
    <citation type="submission" date="2018-10" db="EMBL/GenBank/DDBJ databases">
        <title>Sequencing the genomes of 1000 actinobacteria strains.</title>
        <authorList>
            <person name="Klenk H.-P."/>
        </authorList>
    </citation>
    <scope>NUCLEOTIDE SEQUENCE [LARGE SCALE GENOMIC DNA]</scope>
    <source>
        <strain evidence="10 11">DSM 17894</strain>
    </source>
</reference>
<dbReference type="Proteomes" id="UP000280008">
    <property type="component" value="Unassembled WGS sequence"/>
</dbReference>
<name>A0A495IKG4_9MICO</name>
<gene>
    <name evidence="10" type="ORF">C8E83_3658</name>
</gene>
<protein>
    <submittedName>
        <fullName evidence="10">Carbohydrate ABC transporter membrane protein 1 (CUT1 family)</fullName>
    </submittedName>
</protein>
<evidence type="ECO:0000256" key="8">
    <source>
        <dbReference type="SAM" id="MobiDB-lite"/>
    </source>
</evidence>
<feature type="transmembrane region" description="Helical" evidence="7">
    <location>
        <begin position="127"/>
        <end position="147"/>
    </location>
</feature>
<dbReference type="Gene3D" id="1.10.3720.10">
    <property type="entry name" value="MetI-like"/>
    <property type="match status" value="1"/>
</dbReference>
<evidence type="ECO:0000256" key="3">
    <source>
        <dbReference type="ARBA" id="ARBA00022475"/>
    </source>
</evidence>
<dbReference type="SUPFAM" id="SSF161098">
    <property type="entry name" value="MetI-like"/>
    <property type="match status" value="1"/>
</dbReference>
<dbReference type="GO" id="GO:0005886">
    <property type="term" value="C:plasma membrane"/>
    <property type="evidence" value="ECO:0007669"/>
    <property type="project" value="UniProtKB-SubCell"/>
</dbReference>
<feature type="compositionally biased region" description="Polar residues" evidence="8">
    <location>
        <begin position="1"/>
        <end position="13"/>
    </location>
</feature>
<evidence type="ECO:0000313" key="11">
    <source>
        <dbReference type="Proteomes" id="UP000280008"/>
    </source>
</evidence>
<comment type="caution">
    <text evidence="10">The sequence shown here is derived from an EMBL/GenBank/DDBJ whole genome shotgun (WGS) entry which is preliminary data.</text>
</comment>
<dbReference type="EMBL" id="RBKS01000001">
    <property type="protein sequence ID" value="RKR76482.1"/>
    <property type="molecule type" value="Genomic_DNA"/>
</dbReference>
<dbReference type="Pfam" id="PF00528">
    <property type="entry name" value="BPD_transp_1"/>
    <property type="match status" value="1"/>
</dbReference>
<comment type="similarity">
    <text evidence="7">Belongs to the binding-protein-dependent transport system permease family.</text>
</comment>
<dbReference type="PANTHER" id="PTHR30193">
    <property type="entry name" value="ABC TRANSPORTER PERMEASE PROTEIN"/>
    <property type="match status" value="1"/>
</dbReference>
<dbReference type="GO" id="GO:0055085">
    <property type="term" value="P:transmembrane transport"/>
    <property type="evidence" value="ECO:0007669"/>
    <property type="project" value="InterPro"/>
</dbReference>
<evidence type="ECO:0000256" key="2">
    <source>
        <dbReference type="ARBA" id="ARBA00022448"/>
    </source>
</evidence>
<evidence type="ECO:0000256" key="1">
    <source>
        <dbReference type="ARBA" id="ARBA00004651"/>
    </source>
</evidence>
<keyword evidence="6 7" id="KW-0472">Membrane</keyword>
<proteinExistence type="inferred from homology"/>
<evidence type="ECO:0000313" key="10">
    <source>
        <dbReference type="EMBL" id="RKR76482.1"/>
    </source>
</evidence>
<dbReference type="CDD" id="cd06261">
    <property type="entry name" value="TM_PBP2"/>
    <property type="match status" value="1"/>
</dbReference>
<feature type="transmembrane region" description="Helical" evidence="7">
    <location>
        <begin position="229"/>
        <end position="249"/>
    </location>
</feature>
<keyword evidence="4 7" id="KW-0812">Transmembrane</keyword>
<evidence type="ECO:0000256" key="6">
    <source>
        <dbReference type="ARBA" id="ARBA00023136"/>
    </source>
</evidence>
<accession>A0A495IKG4</accession>
<dbReference type="InterPro" id="IPR051393">
    <property type="entry name" value="ABC_transporter_permease"/>
</dbReference>
<dbReference type="RefSeq" id="WP_211331727.1">
    <property type="nucleotide sequence ID" value="NZ_RBKS01000001.1"/>
</dbReference>
<evidence type="ECO:0000259" key="9">
    <source>
        <dbReference type="PROSITE" id="PS50928"/>
    </source>
</evidence>
<feature type="domain" description="ABC transmembrane type-1" evidence="9">
    <location>
        <begin position="90"/>
        <end position="302"/>
    </location>
</feature>
<evidence type="ECO:0000256" key="7">
    <source>
        <dbReference type="RuleBase" id="RU363032"/>
    </source>
</evidence>
<dbReference type="AlphaFoldDB" id="A0A495IKG4"/>
<organism evidence="10 11">
    <name type="scientific">Frondihabitans australicus</name>
    <dbReference type="NCBI Taxonomy" id="386892"/>
    <lineage>
        <taxon>Bacteria</taxon>
        <taxon>Bacillati</taxon>
        <taxon>Actinomycetota</taxon>
        <taxon>Actinomycetes</taxon>
        <taxon>Micrococcales</taxon>
        <taxon>Microbacteriaceae</taxon>
        <taxon>Frondihabitans</taxon>
    </lineage>
</organism>
<sequence>MTQIALGRSSTEQAAPPKTAADHRTNRRRTLTAYGLLAPSLFGTVVFLGIPVILVLIFSFLKWNLLTPPKFVGLSNYLDVFTHEGAGHALLVTFYYFLLNIPFQTAFALLMALLMNRQGRFTSIIRVACVLPYLATPVAMGVVWQWIFAPSTGVVNTLLHLVGVTGPDWLNSPGWSMPVVAFANIWQYVGYNMLFFLAGLQAVPPTLYEAAAIDGATTVQRFFRVTLPLLRPTMLFVLVTGAIGSFQVFDSVYVMTNGGPGTSTTVMNMLIYQNGFIGFRIGAASALSVILFAVILVVTLVQFRYFNRRTVYEMV</sequence>
<keyword evidence="3" id="KW-1003">Cell membrane</keyword>
<dbReference type="InterPro" id="IPR035906">
    <property type="entry name" value="MetI-like_sf"/>
</dbReference>
<evidence type="ECO:0000256" key="4">
    <source>
        <dbReference type="ARBA" id="ARBA00022692"/>
    </source>
</evidence>
<dbReference type="InterPro" id="IPR000515">
    <property type="entry name" value="MetI-like"/>
</dbReference>
<feature type="transmembrane region" description="Helical" evidence="7">
    <location>
        <begin position="185"/>
        <end position="208"/>
    </location>
</feature>
<feature type="transmembrane region" description="Helical" evidence="7">
    <location>
        <begin position="94"/>
        <end position="115"/>
    </location>
</feature>
<keyword evidence="5 7" id="KW-1133">Transmembrane helix</keyword>